<dbReference type="GO" id="GO:0047423">
    <property type="term" value="F:N-methylhydantoinase (ATP-hydrolyzing) activity"/>
    <property type="evidence" value="ECO:0007669"/>
    <property type="project" value="UniProtKB-EC"/>
</dbReference>
<keyword evidence="2" id="KW-0378">Hydrolase</keyword>
<reference evidence="2 3" key="1">
    <citation type="submission" date="2020-08" db="EMBL/GenBank/DDBJ databases">
        <title>Genomic Encyclopedia of Type Strains, Phase IV (KMG-IV): sequencing the most valuable type-strain genomes for metagenomic binning, comparative biology and taxonomic classification.</title>
        <authorList>
            <person name="Goeker M."/>
        </authorList>
    </citation>
    <scope>NUCLEOTIDE SEQUENCE [LARGE SCALE GENOMIC DNA]</scope>
    <source>
        <strain evidence="2 3">DSM 102255</strain>
    </source>
</reference>
<dbReference type="GO" id="GO:0017168">
    <property type="term" value="F:5-oxoprolinase (ATP-hydrolyzing) activity"/>
    <property type="evidence" value="ECO:0007669"/>
    <property type="project" value="TreeGrafter"/>
</dbReference>
<evidence type="ECO:0000259" key="1">
    <source>
        <dbReference type="Pfam" id="PF02538"/>
    </source>
</evidence>
<dbReference type="Pfam" id="PF08882">
    <property type="entry name" value="Acetone_carb_G"/>
    <property type="match status" value="1"/>
</dbReference>
<feature type="domain" description="Hydantoinase B/oxoprolinase" evidence="1">
    <location>
        <begin position="34"/>
        <end position="589"/>
    </location>
</feature>
<proteinExistence type="predicted"/>
<protein>
    <submittedName>
        <fullName evidence="2">N-methylhydantoinase B</fullName>
        <ecNumber evidence="2">3.5.2.14</ecNumber>
    </submittedName>
</protein>
<dbReference type="PANTHER" id="PTHR11365:SF23">
    <property type="entry name" value="HYPOTHETICAL 5-OXOPROLINASE (EUROFUNG)-RELATED"/>
    <property type="match status" value="1"/>
</dbReference>
<keyword evidence="3" id="KW-1185">Reference proteome</keyword>
<name>A0A841IXN9_9SPHN</name>
<evidence type="ECO:0000313" key="3">
    <source>
        <dbReference type="Proteomes" id="UP000552700"/>
    </source>
</evidence>
<dbReference type="AlphaFoldDB" id="A0A841IXN9"/>
<dbReference type="Pfam" id="PF02538">
    <property type="entry name" value="Hydantoinase_B"/>
    <property type="match status" value="1"/>
</dbReference>
<evidence type="ECO:0000313" key="2">
    <source>
        <dbReference type="EMBL" id="MBB6123060.1"/>
    </source>
</evidence>
<dbReference type="EC" id="3.5.2.14" evidence="2"/>
<dbReference type="InterPro" id="IPR003692">
    <property type="entry name" value="Hydantoinase_B"/>
</dbReference>
<organism evidence="2 3">
    <name type="scientific">Sphingobium subterraneum</name>
    <dbReference type="NCBI Taxonomy" id="627688"/>
    <lineage>
        <taxon>Bacteria</taxon>
        <taxon>Pseudomonadati</taxon>
        <taxon>Pseudomonadota</taxon>
        <taxon>Alphaproteobacteria</taxon>
        <taxon>Sphingomonadales</taxon>
        <taxon>Sphingomonadaceae</taxon>
        <taxon>Sphingobium</taxon>
    </lineage>
</organism>
<sequence length="751" mass="80410">MASQLKVPAHDVHNASDATSAALMFEPSAGGTLDPVTFEVISHKLAQLTGEQATTLQRTSGSVVVNEGQDFCVTIADARGNVFGLGDFAIVHATALQHAFRWTIENRAEDGGIQEGDMFLLSDPWIGIAHQADVGLLAPVFVEGRLFAWVGNTMHMLDTGGPVAGGLNTAAKDVFSEPAPMPPIRLVRGGVLQREVEEMMTRRSRLPHLLSLDLRAMIAANLVGVKRIQEIAAAYSATTLHLAINRIQDNAEMEFRDRLRELPDGRWSDVQLCEVSGDGDRGMYGIRGTMTKRGDQLEFDVSETDDQRGFFNSTWPTAEGGLVAAVLPLLCPDLTWAPSGVQRAITFKYRPGTIIAATFPAAVSAGPIAGGLLVTSLGTALVSKMLSCASDALKENLFAVTSACIPANFFRGVAPDGRPIMTLNVDTIPGGTGARSWRDGDEYAGISFAPSSRIPNIEHQEHASPFLYLYRRELPDSGGAGRFRGGVSGECAFIPYGLDQPMEMMLGVHGAAMPSSTGLNGGLPAKAVSYRIYRDVDVLGEYAKGQMPAHASEFGVDIEWAHPKISSVPFGLKDVFVSAGSGGGGYGDPLERDPSRVANDVKEGYVSVERARDIYGVAILGDTVDHDRTESLRADIRHARIGHRPDSSPHAPPPAGHRMLSEHVGVTDAGSAVCTKCGTDLSRGTQDFKAGATMHTVDMLDAGLVWVHPSHFIDEELALRQYSCPGCGTLLETELAIAREPIKSDRELFTA</sequence>
<dbReference type="GO" id="GO:0005829">
    <property type="term" value="C:cytosol"/>
    <property type="evidence" value="ECO:0007669"/>
    <property type="project" value="TreeGrafter"/>
</dbReference>
<dbReference type="EMBL" id="JACIJP010000001">
    <property type="protein sequence ID" value="MBB6123060.1"/>
    <property type="molecule type" value="Genomic_DNA"/>
</dbReference>
<dbReference type="InterPro" id="IPR016750">
    <property type="entry name" value="Aceto_COase_bsu/gsu"/>
</dbReference>
<dbReference type="Proteomes" id="UP000552700">
    <property type="component" value="Unassembled WGS sequence"/>
</dbReference>
<dbReference type="GO" id="GO:0006749">
    <property type="term" value="P:glutathione metabolic process"/>
    <property type="evidence" value="ECO:0007669"/>
    <property type="project" value="TreeGrafter"/>
</dbReference>
<comment type="caution">
    <text evidence="2">The sequence shown here is derived from an EMBL/GenBank/DDBJ whole genome shotgun (WGS) entry which is preliminary data.</text>
</comment>
<gene>
    <name evidence="2" type="ORF">FHS92_000767</name>
</gene>
<dbReference type="InterPro" id="IPR045079">
    <property type="entry name" value="Oxoprolinase-like"/>
</dbReference>
<accession>A0A841IXN9</accession>
<dbReference type="PANTHER" id="PTHR11365">
    <property type="entry name" value="5-OXOPROLINASE RELATED"/>
    <property type="match status" value="1"/>
</dbReference>
<dbReference type="RefSeq" id="WP_184077669.1">
    <property type="nucleotide sequence ID" value="NZ_JACIJP010000001.1"/>
</dbReference>